<dbReference type="InterPro" id="IPR002100">
    <property type="entry name" value="TF_MADSbox"/>
</dbReference>
<dbReference type="SMART" id="SM00432">
    <property type="entry name" value="MADS"/>
    <property type="match status" value="1"/>
</dbReference>
<evidence type="ECO:0000256" key="1">
    <source>
        <dbReference type="ARBA" id="ARBA00004123"/>
    </source>
</evidence>
<dbReference type="SUPFAM" id="SSF55455">
    <property type="entry name" value="SRF-like"/>
    <property type="match status" value="1"/>
</dbReference>
<dbReference type="Gene3D" id="3.40.1810.10">
    <property type="entry name" value="Transcription factor, MADS-box"/>
    <property type="match status" value="1"/>
</dbReference>
<dbReference type="CDD" id="cd00265">
    <property type="entry name" value="MADS_MEF2_like"/>
    <property type="match status" value="1"/>
</dbReference>
<dbReference type="GO" id="GO:0000977">
    <property type="term" value="F:RNA polymerase II transcription regulatory region sequence-specific DNA binding"/>
    <property type="evidence" value="ECO:0007669"/>
    <property type="project" value="InterPro"/>
</dbReference>
<accession>D9MWU7</accession>
<evidence type="ECO:0000256" key="6">
    <source>
        <dbReference type="SAM" id="Phobius"/>
    </source>
</evidence>
<evidence type="ECO:0000256" key="3">
    <source>
        <dbReference type="ARBA" id="ARBA00023125"/>
    </source>
</evidence>
<feature type="domain" description="MADS-box" evidence="7">
    <location>
        <begin position="1"/>
        <end position="61"/>
    </location>
</feature>
<organism evidence="8">
    <name type="scientific">Arabidopsis thaliana</name>
    <name type="common">Mouse-ear cress</name>
    <dbReference type="NCBI Taxonomy" id="3702"/>
    <lineage>
        <taxon>Eukaryota</taxon>
        <taxon>Viridiplantae</taxon>
        <taxon>Streptophyta</taxon>
        <taxon>Embryophyta</taxon>
        <taxon>Tracheophyta</taxon>
        <taxon>Spermatophyta</taxon>
        <taxon>Magnoliopsida</taxon>
        <taxon>eudicotyledons</taxon>
        <taxon>Gunneridae</taxon>
        <taxon>Pentapetalae</taxon>
        <taxon>rosids</taxon>
        <taxon>malvids</taxon>
        <taxon>Brassicales</taxon>
        <taxon>Brassicaceae</taxon>
        <taxon>Camelineae</taxon>
        <taxon>Arabidopsis</taxon>
    </lineage>
</organism>
<proteinExistence type="evidence at transcript level"/>
<keyword evidence="6" id="KW-0812">Transmembrane</keyword>
<dbReference type="PROSITE" id="PS00350">
    <property type="entry name" value="MADS_BOX_1"/>
    <property type="match status" value="1"/>
</dbReference>
<dbReference type="FunFam" id="3.40.1810.10:FF:000020">
    <property type="entry name" value="MADS-box protein FLOWERING LOCUS C"/>
    <property type="match status" value="1"/>
</dbReference>
<evidence type="ECO:0000313" key="8">
    <source>
        <dbReference type="EMBL" id="ADJ57927.1"/>
    </source>
</evidence>
<dbReference type="PROSITE" id="PS50066">
    <property type="entry name" value="MADS_BOX_2"/>
    <property type="match status" value="1"/>
</dbReference>
<keyword evidence="5" id="KW-0539">Nucleus</keyword>
<dbReference type="InterPro" id="IPR036879">
    <property type="entry name" value="TF_MADSbox_sf"/>
</dbReference>
<dbReference type="GO" id="GO:0005634">
    <property type="term" value="C:nucleus"/>
    <property type="evidence" value="ECO:0007669"/>
    <property type="project" value="UniProtKB-SubCell"/>
</dbReference>
<evidence type="ECO:0000256" key="4">
    <source>
        <dbReference type="ARBA" id="ARBA00023163"/>
    </source>
</evidence>
<keyword evidence="6" id="KW-0472">Membrane</keyword>
<comment type="subcellular location">
    <subcellularLocation>
        <location evidence="1">Nucleus</location>
    </subcellularLocation>
</comment>
<evidence type="ECO:0000256" key="5">
    <source>
        <dbReference type="ARBA" id="ARBA00023242"/>
    </source>
</evidence>
<dbReference type="GO" id="GO:0046983">
    <property type="term" value="F:protein dimerization activity"/>
    <property type="evidence" value="ECO:0007669"/>
    <property type="project" value="InterPro"/>
</dbReference>
<keyword evidence="2" id="KW-0805">Transcription regulation</keyword>
<dbReference type="GO" id="GO:0045944">
    <property type="term" value="P:positive regulation of transcription by RNA polymerase II"/>
    <property type="evidence" value="ECO:0007669"/>
    <property type="project" value="InterPro"/>
</dbReference>
<dbReference type="Pfam" id="PF00319">
    <property type="entry name" value="SRF-TF"/>
    <property type="match status" value="1"/>
</dbReference>
<sequence length="145" mass="17006">MGRKKVEIRRIENKSSRQVTFSKRRNGLIEKARQLSILCESSIAVLVVSGSGKLYKSASGDNMSKIIDRYEIHHADELEALDLAEKTRNYLPLKELLEIVQRLAQRHFYLPLLLMKNTFFFLFFWRIMNTASLKNQMSIMQVWIL</sequence>
<dbReference type="GO" id="GO:0009909">
    <property type="term" value="P:regulation of flower development"/>
    <property type="evidence" value="ECO:0007669"/>
    <property type="project" value="UniProtKB-ARBA"/>
</dbReference>
<keyword evidence="3" id="KW-0238">DNA-binding</keyword>
<evidence type="ECO:0000256" key="2">
    <source>
        <dbReference type="ARBA" id="ARBA00023015"/>
    </source>
</evidence>
<dbReference type="EMBL" id="HM487094">
    <property type="protein sequence ID" value="ADJ57927.1"/>
    <property type="molecule type" value="mRNA"/>
</dbReference>
<dbReference type="PANTHER" id="PTHR48019">
    <property type="entry name" value="SERUM RESPONSE FACTOR HOMOLOG"/>
    <property type="match status" value="1"/>
</dbReference>
<keyword evidence="4" id="KW-0804">Transcription</keyword>
<reference evidence="8" key="1">
    <citation type="journal article" date="2010" name="Genetics">
        <title>Natural diversity in flowering responses of Arabidopsis thaliana caused by variation in a tandem gene array.</title>
        <authorList>
            <person name="Rosloski S.M."/>
            <person name="Jali S.S."/>
            <person name="Balasubramanian S."/>
            <person name="Weigel D."/>
            <person name="Grbic V."/>
        </authorList>
    </citation>
    <scope>NUCLEOTIDE SEQUENCE</scope>
</reference>
<dbReference type="PRINTS" id="PR00404">
    <property type="entry name" value="MADSDOMAIN"/>
</dbReference>
<dbReference type="InterPro" id="IPR050142">
    <property type="entry name" value="MADS-box/MEF2_TF"/>
</dbReference>
<name>D9MWU7_ARATH</name>
<protein>
    <submittedName>
        <fullName evidence="8">MADS affecting flowering 2 variant 5</fullName>
    </submittedName>
</protein>
<keyword evidence="6" id="KW-1133">Transmembrane helix</keyword>
<feature type="transmembrane region" description="Helical" evidence="6">
    <location>
        <begin position="108"/>
        <end position="128"/>
    </location>
</feature>
<gene>
    <name evidence="8" type="primary">MAF2</name>
</gene>
<evidence type="ECO:0000259" key="7">
    <source>
        <dbReference type="PROSITE" id="PS50066"/>
    </source>
</evidence>
<dbReference type="AlphaFoldDB" id="D9MWU7"/>
<dbReference type="InterPro" id="IPR033896">
    <property type="entry name" value="MEF2-like_N"/>
</dbReference>